<evidence type="ECO:0000313" key="2">
    <source>
        <dbReference type="EMBL" id="MDY6550789.1"/>
    </source>
</evidence>
<protein>
    <submittedName>
        <fullName evidence="2">Uncharacterized protein</fullName>
    </submittedName>
</protein>
<gene>
    <name evidence="2" type="ORF">SKM48_08470</name>
</gene>
<accession>A0ABU5GJZ8</accession>
<feature type="transmembrane region" description="Helical" evidence="1">
    <location>
        <begin position="44"/>
        <end position="67"/>
    </location>
</feature>
<evidence type="ECO:0000313" key="3">
    <source>
        <dbReference type="Proteomes" id="UP001284094"/>
    </source>
</evidence>
<dbReference type="EMBL" id="JAXHPO010000034">
    <property type="protein sequence ID" value="MDY6550789.1"/>
    <property type="molecule type" value="Genomic_DNA"/>
</dbReference>
<keyword evidence="1" id="KW-0812">Transmembrane</keyword>
<name>A0ABU5GJZ8_9GAMM</name>
<evidence type="ECO:0000256" key="1">
    <source>
        <dbReference type="SAM" id="Phobius"/>
    </source>
</evidence>
<proteinExistence type="predicted"/>
<reference evidence="2 3" key="1">
    <citation type="journal article" date="2024" name="Syst. Appl. Microbiol.">
        <title>Evidence for the occurrence of Acinetobacter faecalis in cattle feces and its emended description.</title>
        <authorList>
            <person name="Kyselkova M."/>
            <person name="Xanthopoulou K."/>
            <person name="Shestivska V."/>
            <person name="Spanelova P."/>
            <person name="Maixnerova M."/>
            <person name="Higgins P.G."/>
            <person name="Nemec A."/>
        </authorList>
    </citation>
    <scope>NUCLEOTIDE SEQUENCE [LARGE SCALE GENOMIC DNA]</scope>
    <source>
        <strain evidence="2 3">ANC 7225</strain>
    </source>
</reference>
<dbReference type="PROSITE" id="PS51257">
    <property type="entry name" value="PROKAR_LIPOPROTEIN"/>
    <property type="match status" value="1"/>
</dbReference>
<keyword evidence="1" id="KW-0472">Membrane</keyword>
<feature type="transmembrane region" description="Helical" evidence="1">
    <location>
        <begin position="12"/>
        <end position="32"/>
    </location>
</feature>
<dbReference type="RefSeq" id="WP_321104322.1">
    <property type="nucleotide sequence ID" value="NZ_JAXHPO010000034.1"/>
</dbReference>
<dbReference type="Proteomes" id="UP001284094">
    <property type="component" value="Unassembled WGS sequence"/>
</dbReference>
<sequence>MKIKDIVQTVTFICCLIMIPVFGLACYLYAQTDLDLSMLLDKSFGVMVGVFSGSATLATAYIASLLFNDWRDQQKHQNALEFAKIALDSKKKFIINFNQLFDTLIEKEVLLEKGVKISDQEVTSLVNNGYEVFLMFHSLSDDLLNFLYVSDSNYRLDILLVEYDEDVNSFFNELNTLITTEKEASKQLLTLKKLTCKTYSDLPNKIRLKLIDVILKPLKLES</sequence>
<keyword evidence="1" id="KW-1133">Transmembrane helix</keyword>
<keyword evidence="3" id="KW-1185">Reference proteome</keyword>
<comment type="caution">
    <text evidence="2">The sequence shown here is derived from an EMBL/GenBank/DDBJ whole genome shotgun (WGS) entry which is preliminary data.</text>
</comment>
<organism evidence="2 3">
    <name type="scientific">Acinetobacter faecalis</name>
    <dbReference type="NCBI Taxonomy" id="2665161"/>
    <lineage>
        <taxon>Bacteria</taxon>
        <taxon>Pseudomonadati</taxon>
        <taxon>Pseudomonadota</taxon>
        <taxon>Gammaproteobacteria</taxon>
        <taxon>Moraxellales</taxon>
        <taxon>Moraxellaceae</taxon>
        <taxon>Acinetobacter</taxon>
    </lineage>
</organism>